<gene>
    <name evidence="1" type="ORF">TFUB20_02024</name>
</gene>
<name>A0A1D3UTI5_TANFO</name>
<reference evidence="1 2" key="1">
    <citation type="submission" date="2016-09" db="EMBL/GenBank/DDBJ databases">
        <authorList>
            <person name="Capua I."/>
            <person name="De Benedictis P."/>
            <person name="Joannis T."/>
            <person name="Lombin L.H."/>
            <person name="Cattoli G."/>
        </authorList>
    </citation>
    <scope>NUCLEOTIDE SEQUENCE [LARGE SCALE GENOMIC DNA]</scope>
    <source>
        <strain evidence="1 2">UB20</strain>
    </source>
</reference>
<organism evidence="1 2">
    <name type="scientific">Tannerella forsythia</name>
    <name type="common">Bacteroides forsythus</name>
    <dbReference type="NCBI Taxonomy" id="28112"/>
    <lineage>
        <taxon>Bacteria</taxon>
        <taxon>Pseudomonadati</taxon>
        <taxon>Bacteroidota</taxon>
        <taxon>Bacteroidia</taxon>
        <taxon>Bacteroidales</taxon>
        <taxon>Tannerellaceae</taxon>
        <taxon>Tannerella</taxon>
    </lineage>
</organism>
<protein>
    <submittedName>
        <fullName evidence="1">Uncharacterized protein</fullName>
    </submittedName>
</protein>
<dbReference type="AlphaFoldDB" id="A0A1D3UTI5"/>
<evidence type="ECO:0000313" key="1">
    <source>
        <dbReference type="EMBL" id="SCQ23352.1"/>
    </source>
</evidence>
<evidence type="ECO:0000313" key="2">
    <source>
        <dbReference type="Proteomes" id="UP000182057"/>
    </source>
</evidence>
<accession>A0A1D3UTI5</accession>
<dbReference type="EMBL" id="FMMM01000068">
    <property type="protein sequence ID" value="SCQ23352.1"/>
    <property type="molecule type" value="Genomic_DNA"/>
</dbReference>
<proteinExistence type="predicted"/>
<dbReference type="Proteomes" id="UP000182057">
    <property type="component" value="Unassembled WGS sequence"/>
</dbReference>
<sequence length="81" mass="9509">MIPVICEKDYRNHLLTDDQKLNNHPKSKTRCRVEHIFGFIEGFMNGSFVCSIVIVRAKTVTALICLIYNKFKYVQINKYQL</sequence>